<evidence type="ECO:0000313" key="1">
    <source>
        <dbReference type="EMBL" id="QND41830.1"/>
    </source>
</evidence>
<dbReference type="AlphaFoldDB" id="A0A7G6RHU8"/>
<evidence type="ECO:0000313" key="2">
    <source>
        <dbReference type="Proteomes" id="UP000515518"/>
    </source>
</evidence>
<sequence>MFRPSLIGASGTKALQSSTLNVPGDFPTISDALAFIDGNPILSGARFTIRIAATPNGFYRESLRFVKRHYQNVTIEGAAPIVATSTSVAVSGVAPDWTVVLTFANNVLSTAALAAKFVTIQAISDPGNAADAGLSGTWEVVSTTATTVTLKVLVWGLASMSATPPSGQFKAIAFPTRLRSAYLPGFLKDAFFAGVNSTLPTLKNLLLDGDRSFDGTNIEQVGISLDNSNITIQSDYADLPGIAITRTSAGLSVGSCSTFYGALSVSDCQTNGITCVGASRMFSPLLMSQGNQGLGCGVSQSSYAAISPSDMSAPSRLCGNYGSGLSIAEGAHAIMTSGSIIANFTSAQVLAQSTGLTTLGGTAQLLTGTISPTANTAGNFNSYNRRY</sequence>
<protein>
    <submittedName>
        <fullName evidence="1">Uncharacterized protein</fullName>
    </submittedName>
</protein>
<dbReference type="Proteomes" id="UP000515518">
    <property type="component" value="Chromosome"/>
</dbReference>
<dbReference type="EMBL" id="CP050549">
    <property type="protein sequence ID" value="QND41830.1"/>
    <property type="molecule type" value="Genomic_DNA"/>
</dbReference>
<proteinExistence type="predicted"/>
<accession>A0A7G6RHU8</accession>
<reference evidence="2" key="1">
    <citation type="journal article" date="2020" name="Mol. Plant Microbe">
        <title>Rhizobial microsymbionts of the narrowly endemic Oxytropis species growing in Kamchatka are characterized by significant genetic diversity and possess a set of genes that are associated with T3SS and T6SS secretion systems and can affect the development of symbiosis.</title>
        <authorList>
            <person name="Safronova V."/>
            <person name="Guro P."/>
            <person name="Sazanova A."/>
            <person name="Kuznetsova I."/>
            <person name="Belimov A."/>
            <person name="Yakubov V."/>
            <person name="Chirak E."/>
            <person name="Afonin A."/>
            <person name="Gogolev Y."/>
            <person name="Andronov E."/>
            <person name="Tikhonovich I."/>
        </authorList>
    </citation>
    <scope>NUCLEOTIDE SEQUENCE [LARGE SCALE GENOMIC DNA]</scope>
    <source>
        <strain evidence="2">RCAM0610</strain>
    </source>
</reference>
<organism evidence="1 2">
    <name type="scientific">Rhizobium leguminosarum bv. viciae</name>
    <dbReference type="NCBI Taxonomy" id="387"/>
    <lineage>
        <taxon>Bacteria</taxon>
        <taxon>Pseudomonadati</taxon>
        <taxon>Pseudomonadota</taxon>
        <taxon>Alphaproteobacteria</taxon>
        <taxon>Hyphomicrobiales</taxon>
        <taxon>Rhizobiaceae</taxon>
        <taxon>Rhizobium/Agrobacterium group</taxon>
        <taxon>Rhizobium</taxon>
    </lineage>
</organism>
<gene>
    <name evidence="1" type="ORF">HB770_04110</name>
</gene>
<name>A0A7G6RHU8_RHILV</name>